<dbReference type="AlphaFoldDB" id="A0A4R4SJW0"/>
<sequence>MFRVTIRGRFDALGDADRARLTATDLFQAAFTEAGTFTYDPSLTAFTFRAQVPAARETDGEPEATARAVAALEAHGFPHRILRVAVTDMRTIRIRRRGGRR</sequence>
<dbReference type="EMBL" id="SMKI01000540">
    <property type="protein sequence ID" value="TDC63917.1"/>
    <property type="molecule type" value="Genomic_DNA"/>
</dbReference>
<dbReference type="InterPro" id="IPR045778">
    <property type="entry name" value="DUF6204"/>
</dbReference>
<accession>A0A4R4SJW0</accession>
<protein>
    <submittedName>
        <fullName evidence="1">Uncharacterized protein</fullName>
    </submittedName>
</protein>
<dbReference type="OrthoDB" id="4803789at2"/>
<proteinExistence type="predicted"/>
<gene>
    <name evidence="1" type="ORF">E1283_32005</name>
</gene>
<dbReference type="Pfam" id="PF19707">
    <property type="entry name" value="DUF6204"/>
    <property type="match status" value="1"/>
</dbReference>
<dbReference type="RefSeq" id="WP_132821675.1">
    <property type="nucleotide sequence ID" value="NZ_SMKI01000540.1"/>
</dbReference>
<name>A0A4R4SJW0_9ACTN</name>
<reference evidence="1 2" key="1">
    <citation type="submission" date="2019-03" db="EMBL/GenBank/DDBJ databases">
        <title>Draft genome sequences of novel Actinobacteria.</title>
        <authorList>
            <person name="Sahin N."/>
            <person name="Ay H."/>
            <person name="Saygin H."/>
        </authorList>
    </citation>
    <scope>NUCLEOTIDE SEQUENCE [LARGE SCALE GENOMIC DNA]</scope>
    <source>
        <strain evidence="1 2">DSM 41900</strain>
    </source>
</reference>
<evidence type="ECO:0000313" key="2">
    <source>
        <dbReference type="Proteomes" id="UP000295345"/>
    </source>
</evidence>
<comment type="caution">
    <text evidence="1">The sequence shown here is derived from an EMBL/GenBank/DDBJ whole genome shotgun (WGS) entry which is preliminary data.</text>
</comment>
<dbReference type="Proteomes" id="UP000295345">
    <property type="component" value="Unassembled WGS sequence"/>
</dbReference>
<keyword evidence="2" id="KW-1185">Reference proteome</keyword>
<evidence type="ECO:0000313" key="1">
    <source>
        <dbReference type="EMBL" id="TDC63917.1"/>
    </source>
</evidence>
<organism evidence="1 2">
    <name type="scientific">Streptomyces hainanensis</name>
    <dbReference type="NCBI Taxonomy" id="402648"/>
    <lineage>
        <taxon>Bacteria</taxon>
        <taxon>Bacillati</taxon>
        <taxon>Actinomycetota</taxon>
        <taxon>Actinomycetes</taxon>
        <taxon>Kitasatosporales</taxon>
        <taxon>Streptomycetaceae</taxon>
        <taxon>Streptomyces</taxon>
    </lineage>
</organism>